<dbReference type="Gene3D" id="3.30.710.10">
    <property type="entry name" value="Potassium Channel Kv1.1, Chain A"/>
    <property type="match status" value="1"/>
</dbReference>
<evidence type="ECO:0000256" key="4">
    <source>
        <dbReference type="ARBA" id="ARBA00023203"/>
    </source>
</evidence>
<dbReference type="GO" id="GO:0003779">
    <property type="term" value="F:actin binding"/>
    <property type="evidence" value="ECO:0007669"/>
    <property type="project" value="UniProtKB-KW"/>
</dbReference>
<dbReference type="InterPro" id="IPR056737">
    <property type="entry name" value="Beta-prop_ATRN-MKLN-like"/>
</dbReference>
<organism evidence="7">
    <name type="scientific">Cacopsylla melanoneura</name>
    <dbReference type="NCBI Taxonomy" id="428564"/>
    <lineage>
        <taxon>Eukaryota</taxon>
        <taxon>Metazoa</taxon>
        <taxon>Ecdysozoa</taxon>
        <taxon>Arthropoda</taxon>
        <taxon>Hexapoda</taxon>
        <taxon>Insecta</taxon>
        <taxon>Pterygota</taxon>
        <taxon>Neoptera</taxon>
        <taxon>Paraneoptera</taxon>
        <taxon>Hemiptera</taxon>
        <taxon>Sternorrhyncha</taxon>
        <taxon>Psylloidea</taxon>
        <taxon>Psyllidae</taxon>
        <taxon>Psyllinae</taxon>
        <taxon>Cacopsylla</taxon>
    </lineage>
</organism>
<keyword evidence="4" id="KW-0009">Actin-binding</keyword>
<dbReference type="Pfam" id="PF07707">
    <property type="entry name" value="BACK"/>
    <property type="match status" value="1"/>
</dbReference>
<evidence type="ECO:0000256" key="5">
    <source>
        <dbReference type="ARBA" id="ARBA00043912"/>
    </source>
</evidence>
<evidence type="ECO:0000256" key="1">
    <source>
        <dbReference type="ARBA" id="ARBA00013699"/>
    </source>
</evidence>
<dbReference type="GO" id="GO:0005737">
    <property type="term" value="C:cytoplasm"/>
    <property type="evidence" value="ECO:0007669"/>
    <property type="project" value="UniProtKB-ARBA"/>
</dbReference>
<evidence type="ECO:0000313" key="7">
    <source>
        <dbReference type="EMBL" id="CAG6687514.1"/>
    </source>
</evidence>
<sequence length="630" mass="70409">MTSNSLDTSLNITGDISSIVRVHCPISLPNATFRRQRLPSTDSDTSLVGNDRPPADEFEFTEPGHAKQVLNEFMEARLRNEFCDVILCVDGTKFPAHRVVLAASSPYFKAMFHSRLLEAKQNHVQIKGIDVEMMMLLLEYAYTSKITITRSNCQSLLSAANLLQMLPVKAAACTFLQQHMDASNCLGIHCFAEQHACTDLQNEAKDFVLANFSAVCVNEEFLSLPAPKLIELTSSDKLEIEKEELLFQAVQRWLEHDVETRSSDFPMVLETIRLPQLSPYFLHDCVEQCAIIKNHPHCAQLVEEAKLFHLLPDRRSAHITPRTKPRKSAGSINVIIAVGGEDDKVVLRSVEGFCVKTKVWKTLSCLPFAISKHGLVVSGRNTIYLIGGEFPDGNASSSCWKYDPVLDHWQEVAPLIDPRSELGIAMLDGFVYAVGGWNGACRLDSVERYDPTKNEWSFIEPMRIAVTSPAVVAHEGMLYVTGGAILEDGDGIEQVQRYNPKDNTWTDLAPMLIPRSGAAICALDSCIYVVGGWHASTENTNRVECYHIAENTWEYKSPMKEKRYRPGIAVIDGKIYVLGGEEGWDGYHDSIECYDVVNDVWEITSHLPSARSWLGCVPLQIHKSQFVDKS</sequence>
<dbReference type="EMBL" id="HBUF01281875">
    <property type="protein sequence ID" value="CAG6687513.1"/>
    <property type="molecule type" value="Transcribed_RNA"/>
</dbReference>
<keyword evidence="2" id="KW-0880">Kelch repeat</keyword>
<dbReference type="AlphaFoldDB" id="A0A8D8XA56"/>
<dbReference type="SMART" id="SM00225">
    <property type="entry name" value="BTB"/>
    <property type="match status" value="1"/>
</dbReference>
<dbReference type="InterPro" id="IPR017096">
    <property type="entry name" value="BTB-kelch_protein"/>
</dbReference>
<dbReference type="PANTHER" id="PTHR45632">
    <property type="entry name" value="LD33804P"/>
    <property type="match status" value="1"/>
</dbReference>
<dbReference type="SUPFAM" id="SSF54695">
    <property type="entry name" value="POZ domain"/>
    <property type="match status" value="1"/>
</dbReference>
<protein>
    <recommendedName>
        <fullName evidence="1">Kelch-like protein diablo</fullName>
    </recommendedName>
</protein>
<dbReference type="InterPro" id="IPR011333">
    <property type="entry name" value="SKP1/BTB/POZ_sf"/>
</dbReference>
<dbReference type="Pfam" id="PF00651">
    <property type="entry name" value="BTB"/>
    <property type="match status" value="1"/>
</dbReference>
<keyword evidence="3" id="KW-0677">Repeat</keyword>
<evidence type="ECO:0000256" key="2">
    <source>
        <dbReference type="ARBA" id="ARBA00022441"/>
    </source>
</evidence>
<dbReference type="SMART" id="SM00875">
    <property type="entry name" value="BACK"/>
    <property type="match status" value="1"/>
</dbReference>
<dbReference type="PANTHER" id="PTHR45632:SF17">
    <property type="entry name" value="KELCH-LIKE PROTEIN 31"/>
    <property type="match status" value="1"/>
</dbReference>
<dbReference type="EMBL" id="HBUF01672724">
    <property type="protein sequence ID" value="CAG6790752.1"/>
    <property type="molecule type" value="Transcribed_RNA"/>
</dbReference>
<dbReference type="SUPFAM" id="SSF117281">
    <property type="entry name" value="Kelch motif"/>
    <property type="match status" value="1"/>
</dbReference>
<dbReference type="EMBL" id="HBUF01363337">
    <property type="protein sequence ID" value="CAG6722150.1"/>
    <property type="molecule type" value="Transcribed_RNA"/>
</dbReference>
<dbReference type="FunFam" id="3.30.710.10:FF:000001">
    <property type="entry name" value="Kelch-like family member 20"/>
    <property type="match status" value="1"/>
</dbReference>
<reference evidence="7" key="1">
    <citation type="submission" date="2021-05" db="EMBL/GenBank/DDBJ databases">
        <authorList>
            <person name="Alioto T."/>
            <person name="Alioto T."/>
            <person name="Gomez Garrido J."/>
        </authorList>
    </citation>
    <scope>NUCLEOTIDE SEQUENCE</scope>
</reference>
<dbReference type="PROSITE" id="PS50097">
    <property type="entry name" value="BTB"/>
    <property type="match status" value="1"/>
</dbReference>
<comment type="function">
    <text evidence="5">Probable substrate-specific adapter of an E3 ubiquitin-protein ligase complex which mediates the ubiquitination and subsequent proteasomal degradation of target proteins. May have a role in synapse differentiation and growth.</text>
</comment>
<feature type="domain" description="BTB" evidence="6">
    <location>
        <begin position="83"/>
        <end position="150"/>
    </location>
</feature>
<dbReference type="Gene3D" id="1.25.40.420">
    <property type="match status" value="1"/>
</dbReference>
<proteinExistence type="predicted"/>
<accession>A0A8D8XA56</accession>
<dbReference type="PIRSF" id="PIRSF037037">
    <property type="entry name" value="Kelch-like_protein_gigaxonin"/>
    <property type="match status" value="1"/>
</dbReference>
<dbReference type="Pfam" id="PF24981">
    <property type="entry name" value="Beta-prop_ATRN-LZTR1"/>
    <property type="match status" value="1"/>
</dbReference>
<dbReference type="InterPro" id="IPR015915">
    <property type="entry name" value="Kelch-typ_b-propeller"/>
</dbReference>
<evidence type="ECO:0000256" key="3">
    <source>
        <dbReference type="ARBA" id="ARBA00022737"/>
    </source>
</evidence>
<dbReference type="EMBL" id="HBUF01672723">
    <property type="protein sequence ID" value="CAG6790750.1"/>
    <property type="molecule type" value="Transcribed_RNA"/>
</dbReference>
<dbReference type="FunFam" id="1.25.40.420:FF:000001">
    <property type="entry name" value="Kelch-like family member 12"/>
    <property type="match status" value="1"/>
</dbReference>
<dbReference type="InterPro" id="IPR006652">
    <property type="entry name" value="Kelch_1"/>
</dbReference>
<dbReference type="GO" id="GO:0016567">
    <property type="term" value="P:protein ubiquitination"/>
    <property type="evidence" value="ECO:0007669"/>
    <property type="project" value="UniProtKB-UniPathway"/>
</dbReference>
<dbReference type="SMART" id="SM00612">
    <property type="entry name" value="Kelch"/>
    <property type="match status" value="6"/>
</dbReference>
<dbReference type="Gene3D" id="2.120.10.80">
    <property type="entry name" value="Kelch-type beta propeller"/>
    <property type="match status" value="2"/>
</dbReference>
<dbReference type="EMBL" id="HBUF01281876">
    <property type="protein sequence ID" value="CAG6687514.1"/>
    <property type="molecule type" value="Transcribed_RNA"/>
</dbReference>
<dbReference type="UniPathway" id="UPA00143"/>
<dbReference type="InterPro" id="IPR011705">
    <property type="entry name" value="BACK"/>
</dbReference>
<evidence type="ECO:0000259" key="6">
    <source>
        <dbReference type="PROSITE" id="PS50097"/>
    </source>
</evidence>
<name>A0A8D8XA56_9HEMI</name>
<dbReference type="InterPro" id="IPR000210">
    <property type="entry name" value="BTB/POZ_dom"/>
</dbReference>